<accession>A0A2T3KU03</accession>
<keyword evidence="1" id="KW-1133">Transmembrane helix</keyword>
<organism evidence="2 3">
    <name type="scientific">Photobacterium leiognathi subsp. mandapamensis</name>
    <name type="common">Photobacterium mandapamensis</name>
    <dbReference type="NCBI Taxonomy" id="48408"/>
    <lineage>
        <taxon>Bacteria</taxon>
        <taxon>Pseudomonadati</taxon>
        <taxon>Pseudomonadota</taxon>
        <taxon>Gammaproteobacteria</taxon>
        <taxon>Vibrionales</taxon>
        <taxon>Vibrionaceae</taxon>
        <taxon>Photobacterium</taxon>
    </lineage>
</organism>
<gene>
    <name evidence="2" type="ORF">C0W93_12320</name>
</gene>
<dbReference type="AlphaFoldDB" id="A0A2T3KU03"/>
<dbReference type="EMBL" id="PYNS01000013">
    <property type="protein sequence ID" value="PSV10237.1"/>
    <property type="molecule type" value="Genomic_DNA"/>
</dbReference>
<feature type="transmembrane region" description="Helical" evidence="1">
    <location>
        <begin position="57"/>
        <end position="76"/>
    </location>
</feature>
<protein>
    <submittedName>
        <fullName evidence="2">DNA gyrase subunit B</fullName>
    </submittedName>
</protein>
<dbReference type="Proteomes" id="UP000240530">
    <property type="component" value="Unassembled WGS sequence"/>
</dbReference>
<feature type="transmembrane region" description="Helical" evidence="1">
    <location>
        <begin position="27"/>
        <end position="45"/>
    </location>
</feature>
<name>A0A2T3KU03_PHOLD</name>
<reference evidence="2 3" key="1">
    <citation type="submission" date="2018-03" db="EMBL/GenBank/DDBJ databases">
        <title>Whole genome sequencing of Histamine producing bacteria.</title>
        <authorList>
            <person name="Butler K."/>
        </authorList>
    </citation>
    <scope>NUCLEOTIDE SEQUENCE [LARGE SCALE GENOMIC DNA]</scope>
    <source>
        <strain evidence="2 3">Res.4.1</strain>
    </source>
</reference>
<keyword evidence="1" id="KW-0472">Membrane</keyword>
<sequence length="187" mass="21134">MMRLLTAVSALALLAYPLAVYYGLSRWGLGVVAGLLAVLFLLRIITAKQTQLRELKYIAWLSGGAGLILALLGSVFREHGWFLYYPVIVNVLMLGLFGTSLWQKQSLIERLARLQEPDLPPSGVRYTRNVTKIWCLFFIINGAIALTTCFLPLQMWTLYNGLISYVFAGSLFAIEWVVRQFVQRKSQ</sequence>
<feature type="transmembrane region" description="Helical" evidence="1">
    <location>
        <begin position="133"/>
        <end position="153"/>
    </location>
</feature>
<comment type="caution">
    <text evidence="2">The sequence shown here is derived from an EMBL/GenBank/DDBJ whole genome shotgun (WGS) entry which is preliminary data.</text>
</comment>
<keyword evidence="1" id="KW-0812">Transmembrane</keyword>
<proteinExistence type="predicted"/>
<feature type="transmembrane region" description="Helical" evidence="1">
    <location>
        <begin position="159"/>
        <end position="178"/>
    </location>
</feature>
<evidence type="ECO:0000313" key="2">
    <source>
        <dbReference type="EMBL" id="PSV10237.1"/>
    </source>
</evidence>
<feature type="transmembrane region" description="Helical" evidence="1">
    <location>
        <begin position="82"/>
        <end position="102"/>
    </location>
</feature>
<evidence type="ECO:0000256" key="1">
    <source>
        <dbReference type="SAM" id="Phobius"/>
    </source>
</evidence>
<evidence type="ECO:0000313" key="3">
    <source>
        <dbReference type="Proteomes" id="UP000240530"/>
    </source>
</evidence>
<dbReference type="RefSeq" id="WP_107185249.1">
    <property type="nucleotide sequence ID" value="NZ_PYNS01000013.1"/>
</dbReference>